<comment type="similarity">
    <text evidence="2 4">Belongs to the TPP enzyme family.</text>
</comment>
<feature type="domain" description="Thiamine pyrophosphate enzyme central" evidence="5">
    <location>
        <begin position="143"/>
        <end position="281"/>
    </location>
</feature>
<dbReference type="Pfam" id="PF00205">
    <property type="entry name" value="TPP_enzyme_M"/>
    <property type="match status" value="1"/>
</dbReference>
<dbReference type="InterPro" id="IPR011766">
    <property type="entry name" value="TPP_enzyme_TPP-bd"/>
</dbReference>
<proteinExistence type="inferred from homology"/>
<dbReference type="InterPro" id="IPR029035">
    <property type="entry name" value="DHS-like_NAD/FAD-binding_dom"/>
</dbReference>
<protein>
    <submittedName>
        <fullName evidence="8">Acetolactate synthase-1/2/3 large subunit</fullName>
    </submittedName>
</protein>
<comment type="cofactor">
    <cofactor evidence="1">
        <name>thiamine diphosphate</name>
        <dbReference type="ChEBI" id="CHEBI:58937"/>
    </cofactor>
</comment>
<dbReference type="Pfam" id="PF02775">
    <property type="entry name" value="TPP_enzyme_C"/>
    <property type="match status" value="1"/>
</dbReference>
<keyword evidence="9" id="KW-1185">Reference proteome</keyword>
<dbReference type="CDD" id="cd00568">
    <property type="entry name" value="TPP_enzymes"/>
    <property type="match status" value="1"/>
</dbReference>
<dbReference type="PROSITE" id="PS00187">
    <property type="entry name" value="TPP_ENZYMES"/>
    <property type="match status" value="1"/>
</dbReference>
<feature type="domain" description="Thiamine pyrophosphate enzyme TPP-binding" evidence="6">
    <location>
        <begin position="330"/>
        <end position="476"/>
    </location>
</feature>
<organism evidence="8 9">
    <name type="scientific">Kibdelosporangium aridum</name>
    <dbReference type="NCBI Taxonomy" id="2030"/>
    <lineage>
        <taxon>Bacteria</taxon>
        <taxon>Bacillati</taxon>
        <taxon>Actinomycetota</taxon>
        <taxon>Actinomycetes</taxon>
        <taxon>Pseudonocardiales</taxon>
        <taxon>Pseudonocardiaceae</taxon>
        <taxon>Kibdelosporangium</taxon>
    </lineage>
</organism>
<evidence type="ECO:0000256" key="1">
    <source>
        <dbReference type="ARBA" id="ARBA00001964"/>
    </source>
</evidence>
<dbReference type="CDD" id="cd07035">
    <property type="entry name" value="TPP_PYR_POX_like"/>
    <property type="match status" value="1"/>
</dbReference>
<evidence type="ECO:0000313" key="8">
    <source>
        <dbReference type="EMBL" id="SMD26328.1"/>
    </source>
</evidence>
<gene>
    <name evidence="8" type="ORF">SAMN05661093_09911</name>
</gene>
<dbReference type="Gene3D" id="3.40.50.970">
    <property type="match status" value="2"/>
</dbReference>
<dbReference type="Proteomes" id="UP000192674">
    <property type="component" value="Unassembled WGS sequence"/>
</dbReference>
<dbReference type="InterPro" id="IPR029061">
    <property type="entry name" value="THDP-binding"/>
</dbReference>
<dbReference type="InterPro" id="IPR045229">
    <property type="entry name" value="TPP_enz"/>
</dbReference>
<dbReference type="Gene3D" id="3.40.50.1220">
    <property type="entry name" value="TPP-binding domain"/>
    <property type="match status" value="1"/>
</dbReference>
<feature type="domain" description="Thiamine pyrophosphate enzyme N-terminal TPP-binding" evidence="7">
    <location>
        <begin position="1"/>
        <end position="58"/>
    </location>
</feature>
<dbReference type="GO" id="GO:0000287">
    <property type="term" value="F:magnesium ion binding"/>
    <property type="evidence" value="ECO:0007669"/>
    <property type="project" value="InterPro"/>
</dbReference>
<dbReference type="EMBL" id="FWXV01000014">
    <property type="protein sequence ID" value="SMD26328.1"/>
    <property type="molecule type" value="Genomic_DNA"/>
</dbReference>
<evidence type="ECO:0000259" key="7">
    <source>
        <dbReference type="Pfam" id="PF02776"/>
    </source>
</evidence>
<dbReference type="SUPFAM" id="SSF52518">
    <property type="entry name" value="Thiamin diphosphate-binding fold (THDP-binding)"/>
    <property type="match status" value="2"/>
</dbReference>
<dbReference type="GO" id="GO:0003984">
    <property type="term" value="F:acetolactate synthase activity"/>
    <property type="evidence" value="ECO:0007669"/>
    <property type="project" value="TreeGrafter"/>
</dbReference>
<dbReference type="GO" id="GO:0030976">
    <property type="term" value="F:thiamine pyrophosphate binding"/>
    <property type="evidence" value="ECO:0007669"/>
    <property type="project" value="InterPro"/>
</dbReference>
<evidence type="ECO:0000256" key="2">
    <source>
        <dbReference type="ARBA" id="ARBA00007812"/>
    </source>
</evidence>
<dbReference type="Pfam" id="PF02776">
    <property type="entry name" value="TPP_enzyme_N"/>
    <property type="match status" value="1"/>
</dbReference>
<dbReference type="InterPro" id="IPR012001">
    <property type="entry name" value="Thiamin_PyroP_enz_TPP-bd_dom"/>
</dbReference>
<dbReference type="GO" id="GO:0050660">
    <property type="term" value="F:flavin adenine dinucleotide binding"/>
    <property type="evidence" value="ECO:0007669"/>
    <property type="project" value="TreeGrafter"/>
</dbReference>
<reference evidence="8 9" key="1">
    <citation type="submission" date="2017-04" db="EMBL/GenBank/DDBJ databases">
        <authorList>
            <person name="Afonso C.L."/>
            <person name="Miller P.J."/>
            <person name="Scott M.A."/>
            <person name="Spackman E."/>
            <person name="Goraichik I."/>
            <person name="Dimitrov K.M."/>
            <person name="Suarez D.L."/>
            <person name="Swayne D.E."/>
        </authorList>
    </citation>
    <scope>NUCLEOTIDE SEQUENCE [LARGE SCALE GENOMIC DNA]</scope>
    <source>
        <strain evidence="8 9">DSM 43828</strain>
    </source>
</reference>
<dbReference type="SUPFAM" id="SSF52467">
    <property type="entry name" value="DHS-like NAD/FAD-binding domain"/>
    <property type="match status" value="1"/>
</dbReference>
<evidence type="ECO:0000256" key="4">
    <source>
        <dbReference type="RuleBase" id="RU362132"/>
    </source>
</evidence>
<evidence type="ECO:0000256" key="3">
    <source>
        <dbReference type="ARBA" id="ARBA00023052"/>
    </source>
</evidence>
<evidence type="ECO:0000313" key="9">
    <source>
        <dbReference type="Proteomes" id="UP000192674"/>
    </source>
</evidence>
<dbReference type="GO" id="GO:0005948">
    <property type="term" value="C:acetolactate synthase complex"/>
    <property type="evidence" value="ECO:0007669"/>
    <property type="project" value="TreeGrafter"/>
</dbReference>
<dbReference type="InterPro" id="IPR012000">
    <property type="entry name" value="Thiamin_PyroP_enz_cen_dom"/>
</dbReference>
<name>A0A1W2FXJ0_KIBAR</name>
<dbReference type="PANTHER" id="PTHR18968">
    <property type="entry name" value="THIAMINE PYROPHOSPHATE ENZYMES"/>
    <property type="match status" value="1"/>
</dbReference>
<sequence>MAEGYAQASGRLGVALVTSGPGATHALTATASANSDSIPVVVITGQVSTSLFGCGPLQDSSGGGVVDVVEVFRSATKLSAAVADVHQLPVMLRRALRAATASVPGAVHLNVPVNVLTDETAAPPKQAKVAAIPRTHLPPGIVTTIADALSQVQHPVVLAGLGAKLSGAGAALTELAERTGALVATTIKGKGVFPEDHALSVGCIGPFGGTPKAHATVLSERVDFLLVLGSSMGELATLGWDQRLVANRRVCQIDLNPLHIGRTLPVDIPAVADVRAAVEDLVTCLPERVLTPCVNTSWVERRTDCSMLSGSTVVRLLSEICPDDVLLYVDNGNCLGWVGEQYVARLSGSIYCSLNTGCIGYATPAAIGGKFAKPGRPVVALTGDAAFAMTGMDIHTAVEYELPITWVVLNNGGNGMVSCIQNMLFERSSGAMYDNTIDFATIARGLRVSSSTVTSADEFTIALKTALIAGKPHLIDAWVDPCEVPWGLRARADRLRGLDSGLRAEQQVR</sequence>
<dbReference type="PANTHER" id="PTHR18968:SF13">
    <property type="entry name" value="ACETOLACTATE SYNTHASE CATALYTIC SUBUNIT, MITOCHONDRIAL"/>
    <property type="match status" value="1"/>
</dbReference>
<accession>A0A1W2FXJ0</accession>
<dbReference type="AlphaFoldDB" id="A0A1W2FXJ0"/>
<dbReference type="GO" id="GO:0009097">
    <property type="term" value="P:isoleucine biosynthetic process"/>
    <property type="evidence" value="ECO:0007669"/>
    <property type="project" value="TreeGrafter"/>
</dbReference>
<evidence type="ECO:0000259" key="6">
    <source>
        <dbReference type="Pfam" id="PF02775"/>
    </source>
</evidence>
<dbReference type="GO" id="GO:0009099">
    <property type="term" value="P:L-valine biosynthetic process"/>
    <property type="evidence" value="ECO:0007669"/>
    <property type="project" value="TreeGrafter"/>
</dbReference>
<dbReference type="InterPro" id="IPR000399">
    <property type="entry name" value="TPP-bd_CS"/>
</dbReference>
<evidence type="ECO:0000259" key="5">
    <source>
        <dbReference type="Pfam" id="PF00205"/>
    </source>
</evidence>
<keyword evidence="3 4" id="KW-0786">Thiamine pyrophosphate</keyword>